<organism evidence="1 2">
    <name type="scientific">Coprinopsis marcescibilis</name>
    <name type="common">Agaric fungus</name>
    <name type="synonym">Psathyrella marcescibilis</name>
    <dbReference type="NCBI Taxonomy" id="230819"/>
    <lineage>
        <taxon>Eukaryota</taxon>
        <taxon>Fungi</taxon>
        <taxon>Dikarya</taxon>
        <taxon>Basidiomycota</taxon>
        <taxon>Agaricomycotina</taxon>
        <taxon>Agaricomycetes</taxon>
        <taxon>Agaricomycetidae</taxon>
        <taxon>Agaricales</taxon>
        <taxon>Agaricineae</taxon>
        <taxon>Psathyrellaceae</taxon>
        <taxon>Coprinopsis</taxon>
    </lineage>
</organism>
<reference evidence="1 2" key="1">
    <citation type="journal article" date="2019" name="Nat. Ecol. Evol.">
        <title>Megaphylogeny resolves global patterns of mushroom evolution.</title>
        <authorList>
            <person name="Varga T."/>
            <person name="Krizsan K."/>
            <person name="Foldi C."/>
            <person name="Dima B."/>
            <person name="Sanchez-Garcia M."/>
            <person name="Sanchez-Ramirez S."/>
            <person name="Szollosi G.J."/>
            <person name="Szarkandi J.G."/>
            <person name="Papp V."/>
            <person name="Albert L."/>
            <person name="Andreopoulos W."/>
            <person name="Angelini C."/>
            <person name="Antonin V."/>
            <person name="Barry K.W."/>
            <person name="Bougher N.L."/>
            <person name="Buchanan P."/>
            <person name="Buyck B."/>
            <person name="Bense V."/>
            <person name="Catcheside P."/>
            <person name="Chovatia M."/>
            <person name="Cooper J."/>
            <person name="Damon W."/>
            <person name="Desjardin D."/>
            <person name="Finy P."/>
            <person name="Geml J."/>
            <person name="Haridas S."/>
            <person name="Hughes K."/>
            <person name="Justo A."/>
            <person name="Karasinski D."/>
            <person name="Kautmanova I."/>
            <person name="Kiss B."/>
            <person name="Kocsube S."/>
            <person name="Kotiranta H."/>
            <person name="LaButti K.M."/>
            <person name="Lechner B.E."/>
            <person name="Liimatainen K."/>
            <person name="Lipzen A."/>
            <person name="Lukacs Z."/>
            <person name="Mihaltcheva S."/>
            <person name="Morgado L.N."/>
            <person name="Niskanen T."/>
            <person name="Noordeloos M.E."/>
            <person name="Ohm R.A."/>
            <person name="Ortiz-Santana B."/>
            <person name="Ovrebo C."/>
            <person name="Racz N."/>
            <person name="Riley R."/>
            <person name="Savchenko A."/>
            <person name="Shiryaev A."/>
            <person name="Soop K."/>
            <person name="Spirin V."/>
            <person name="Szebenyi C."/>
            <person name="Tomsovsky M."/>
            <person name="Tulloss R.E."/>
            <person name="Uehling J."/>
            <person name="Grigoriev I.V."/>
            <person name="Vagvolgyi C."/>
            <person name="Papp T."/>
            <person name="Martin F.M."/>
            <person name="Miettinen O."/>
            <person name="Hibbett D.S."/>
            <person name="Nagy L.G."/>
        </authorList>
    </citation>
    <scope>NUCLEOTIDE SEQUENCE [LARGE SCALE GENOMIC DNA]</scope>
    <source>
        <strain evidence="1 2">CBS 121175</strain>
    </source>
</reference>
<accession>A0A5C3KMS9</accession>
<protein>
    <recommendedName>
        <fullName evidence="3">Ricin B lectin domain-containing protein</fullName>
    </recommendedName>
</protein>
<gene>
    <name evidence="1" type="ORF">FA15DRAFT_717190</name>
</gene>
<name>A0A5C3KMS9_COPMA</name>
<proteinExistence type="predicted"/>
<dbReference type="SUPFAM" id="SSF50370">
    <property type="entry name" value="Ricin B-like lectins"/>
    <property type="match status" value="1"/>
</dbReference>
<keyword evidence="2" id="KW-1185">Reference proteome</keyword>
<dbReference type="Proteomes" id="UP000307440">
    <property type="component" value="Unassembled WGS sequence"/>
</dbReference>
<dbReference type="CDD" id="cd00161">
    <property type="entry name" value="beta-trefoil_Ricin-like"/>
    <property type="match status" value="1"/>
</dbReference>
<dbReference type="AlphaFoldDB" id="A0A5C3KMS9"/>
<dbReference type="EMBL" id="ML210270">
    <property type="protein sequence ID" value="TFK21377.1"/>
    <property type="molecule type" value="Genomic_DNA"/>
</dbReference>
<dbReference type="InterPro" id="IPR035992">
    <property type="entry name" value="Ricin_B-like_lectins"/>
</dbReference>
<dbReference type="OrthoDB" id="9986966at2759"/>
<dbReference type="Gene3D" id="2.80.10.50">
    <property type="match status" value="1"/>
</dbReference>
<sequence length="147" mass="16448">MSDSARYYRLTNDFNGPAWALDVLPDSPNNQLQIARAGDFSGQYWRLTPFPGQAGKFRLTTLFRGDDMALDIINDGRNDTPHLARAGNFSGQIWTLHKVDSANVIYKLSNDFTGTDKFLDVFPDQMKPRIAGGNPSGTHWTLTLIKI</sequence>
<evidence type="ECO:0008006" key="3">
    <source>
        <dbReference type="Google" id="ProtNLM"/>
    </source>
</evidence>
<evidence type="ECO:0000313" key="2">
    <source>
        <dbReference type="Proteomes" id="UP000307440"/>
    </source>
</evidence>
<evidence type="ECO:0000313" key="1">
    <source>
        <dbReference type="EMBL" id="TFK21377.1"/>
    </source>
</evidence>